<keyword evidence="3" id="KW-1185">Reference proteome</keyword>
<dbReference type="SUPFAM" id="SSF56112">
    <property type="entry name" value="Protein kinase-like (PK-like)"/>
    <property type="match status" value="1"/>
</dbReference>
<dbReference type="Proteomes" id="UP000604046">
    <property type="component" value="Unassembled WGS sequence"/>
</dbReference>
<organism evidence="2 3">
    <name type="scientific">Symbiodinium natans</name>
    <dbReference type="NCBI Taxonomy" id="878477"/>
    <lineage>
        <taxon>Eukaryota</taxon>
        <taxon>Sar</taxon>
        <taxon>Alveolata</taxon>
        <taxon>Dinophyceae</taxon>
        <taxon>Suessiales</taxon>
        <taxon>Symbiodiniaceae</taxon>
        <taxon>Symbiodinium</taxon>
    </lineage>
</organism>
<dbReference type="Gene3D" id="3.30.200.20">
    <property type="entry name" value="Phosphorylase Kinase, domain 1"/>
    <property type="match status" value="1"/>
</dbReference>
<dbReference type="GO" id="GO:0044773">
    <property type="term" value="P:mitotic DNA damage checkpoint signaling"/>
    <property type="evidence" value="ECO:0007669"/>
    <property type="project" value="TreeGrafter"/>
</dbReference>
<dbReference type="PROSITE" id="PS50011">
    <property type="entry name" value="PROTEIN_KINASE_DOM"/>
    <property type="match status" value="1"/>
</dbReference>
<dbReference type="PANTHER" id="PTHR44167">
    <property type="entry name" value="OVARIAN-SPECIFIC SERINE/THREONINE-PROTEIN KINASE LOK-RELATED"/>
    <property type="match status" value="1"/>
</dbReference>
<dbReference type="GO" id="GO:0004674">
    <property type="term" value="F:protein serine/threonine kinase activity"/>
    <property type="evidence" value="ECO:0007669"/>
    <property type="project" value="TreeGrafter"/>
</dbReference>
<dbReference type="OrthoDB" id="5966500at2759"/>
<name>A0A812K2G2_9DINO</name>
<sequence length="646" mass="71678">MAGQIKLMGQEALLCANEVWYCVLRYGQYAGYLSGGLLLRAKRPSYGLPVLTASALWQYLLRTESRRMRLVPNIRTLCQAAAKRALEAHAQPAQPAQCSTGCINVMDGFSQAVSRFLFQPPENYGEDGEVIVVETMLTDGSRESKSNLKKNKGIFGFTHAQDLNAGVEPKEPCSFQRDDGTTAVVRMWCVNVPGLEKAFDMVEVKAVSDLKAAMYAATPVWVLQDFQQALSKLLGPERVAQGRILKCTQRQAMVNDFLALEGSLNDVVEVLQRHPLITRHYFRLFLSEEEGRVAFHVNLGFGQKCLDLFPGSRSSRCVLYTRQGGQIHACTQGLPEFVLDRRMITTSDKRSAPVIDTSSISGFGKVLLLQHLGGAVYTTSAQEGPRAGQQYAVKLTSLRINERCVEREKQILQSLQHPSFLQVHDCFEVLPKWYGADMDRVFGKKGVVMDVIDTSLQSFMSETNPKPLDPSWLQDCRPLMSQMASAVQYMHGRGVMHGNLKPGNVLLRTKGTSFDVVISDFSCAVDGMVQGKLLSHPRGALAYQAPQMHAQPPEPYSLKADVYSLGRTFQALLQRSEMRANEETDLETIEPLEVRQLLSKMQAHAEVDRPSTVPNGGEVLLAHRFFADFSWGSCRFAAVKASNSGL</sequence>
<dbReference type="CDD" id="cd00180">
    <property type="entry name" value="PKc"/>
    <property type="match status" value="1"/>
</dbReference>
<dbReference type="GO" id="GO:0005634">
    <property type="term" value="C:nucleus"/>
    <property type="evidence" value="ECO:0007669"/>
    <property type="project" value="TreeGrafter"/>
</dbReference>
<proteinExistence type="predicted"/>
<evidence type="ECO:0000313" key="2">
    <source>
        <dbReference type="EMBL" id="CAE7219379.1"/>
    </source>
</evidence>
<dbReference type="InterPro" id="IPR011009">
    <property type="entry name" value="Kinase-like_dom_sf"/>
</dbReference>
<dbReference type="SMART" id="SM00220">
    <property type="entry name" value="S_TKc"/>
    <property type="match status" value="1"/>
</dbReference>
<dbReference type="GO" id="GO:0005737">
    <property type="term" value="C:cytoplasm"/>
    <property type="evidence" value="ECO:0007669"/>
    <property type="project" value="TreeGrafter"/>
</dbReference>
<accession>A0A812K2G2</accession>
<dbReference type="AlphaFoldDB" id="A0A812K2G2"/>
<evidence type="ECO:0000313" key="3">
    <source>
        <dbReference type="Proteomes" id="UP000604046"/>
    </source>
</evidence>
<protein>
    <submittedName>
        <fullName evidence="2">Eif2ak2 protein</fullName>
    </submittedName>
</protein>
<dbReference type="PANTHER" id="PTHR44167:SF18">
    <property type="entry name" value="PROTEIN KINASE DOMAIN-CONTAINING PROTEIN"/>
    <property type="match status" value="1"/>
</dbReference>
<dbReference type="GO" id="GO:0005524">
    <property type="term" value="F:ATP binding"/>
    <property type="evidence" value="ECO:0007669"/>
    <property type="project" value="InterPro"/>
</dbReference>
<dbReference type="Gene3D" id="1.10.510.10">
    <property type="entry name" value="Transferase(Phosphotransferase) domain 1"/>
    <property type="match status" value="1"/>
</dbReference>
<dbReference type="InterPro" id="IPR000719">
    <property type="entry name" value="Prot_kinase_dom"/>
</dbReference>
<comment type="caution">
    <text evidence="2">The sequence shown here is derived from an EMBL/GenBank/DDBJ whole genome shotgun (WGS) entry which is preliminary data.</text>
</comment>
<feature type="domain" description="Protein kinase" evidence="1">
    <location>
        <begin position="352"/>
        <end position="626"/>
    </location>
</feature>
<dbReference type="Pfam" id="PF00069">
    <property type="entry name" value="Pkinase"/>
    <property type="match status" value="1"/>
</dbReference>
<dbReference type="EMBL" id="CAJNDS010000569">
    <property type="protein sequence ID" value="CAE7219379.1"/>
    <property type="molecule type" value="Genomic_DNA"/>
</dbReference>
<reference evidence="2" key="1">
    <citation type="submission" date="2021-02" db="EMBL/GenBank/DDBJ databases">
        <authorList>
            <person name="Dougan E. K."/>
            <person name="Rhodes N."/>
            <person name="Thang M."/>
            <person name="Chan C."/>
        </authorList>
    </citation>
    <scope>NUCLEOTIDE SEQUENCE</scope>
</reference>
<gene>
    <name evidence="2" type="primary">Eif2ak2</name>
    <name evidence="2" type="ORF">SNAT2548_LOCUS7949</name>
</gene>
<evidence type="ECO:0000259" key="1">
    <source>
        <dbReference type="PROSITE" id="PS50011"/>
    </source>
</evidence>